<evidence type="ECO:0000313" key="8">
    <source>
        <dbReference type="EMBL" id="MFC4529095.1"/>
    </source>
</evidence>
<comment type="caution">
    <text evidence="8">The sequence shown here is derived from an EMBL/GenBank/DDBJ whole genome shotgun (WGS) entry which is preliminary data.</text>
</comment>
<evidence type="ECO:0000256" key="3">
    <source>
        <dbReference type="ARBA" id="ARBA00023125"/>
    </source>
</evidence>
<evidence type="ECO:0000256" key="1">
    <source>
        <dbReference type="ARBA" id="ARBA00022553"/>
    </source>
</evidence>
<dbReference type="InterPro" id="IPR036388">
    <property type="entry name" value="WH-like_DNA-bd_sf"/>
</dbReference>
<dbReference type="Gene3D" id="3.40.50.2300">
    <property type="match status" value="1"/>
</dbReference>
<dbReference type="EMBL" id="JBHSGA010000025">
    <property type="protein sequence ID" value="MFC4529095.1"/>
    <property type="molecule type" value="Genomic_DNA"/>
</dbReference>
<evidence type="ECO:0000256" key="4">
    <source>
        <dbReference type="PROSITE-ProRule" id="PRU00169"/>
    </source>
</evidence>
<keyword evidence="3 5" id="KW-0238">DNA-binding</keyword>
<dbReference type="InterPro" id="IPR001867">
    <property type="entry name" value="OmpR/PhoB-type_DNA-bd"/>
</dbReference>
<dbReference type="SUPFAM" id="SSF52172">
    <property type="entry name" value="CheY-like"/>
    <property type="match status" value="1"/>
</dbReference>
<gene>
    <name evidence="8" type="ORF">ACFO5W_20790</name>
</gene>
<dbReference type="InterPro" id="IPR016032">
    <property type="entry name" value="Sig_transdc_resp-reg_C-effctor"/>
</dbReference>
<dbReference type="InterPro" id="IPR011006">
    <property type="entry name" value="CheY-like_superfamily"/>
</dbReference>
<dbReference type="Proteomes" id="UP001595961">
    <property type="component" value="Unassembled WGS sequence"/>
</dbReference>
<evidence type="ECO:0000313" key="9">
    <source>
        <dbReference type="Proteomes" id="UP001595961"/>
    </source>
</evidence>
<dbReference type="SMART" id="SM00862">
    <property type="entry name" value="Trans_reg_C"/>
    <property type="match status" value="1"/>
</dbReference>
<feature type="modified residue" description="4-aspartylphosphate" evidence="4">
    <location>
        <position position="66"/>
    </location>
</feature>
<accession>A0ABV9C8V2</accession>
<dbReference type="Pfam" id="PF00072">
    <property type="entry name" value="Response_reg"/>
    <property type="match status" value="1"/>
</dbReference>
<feature type="domain" description="Response regulatory" evidence="6">
    <location>
        <begin position="16"/>
        <end position="131"/>
    </location>
</feature>
<evidence type="ECO:0000259" key="6">
    <source>
        <dbReference type="PROSITE" id="PS50110"/>
    </source>
</evidence>
<dbReference type="Pfam" id="PF00486">
    <property type="entry name" value="Trans_reg_C"/>
    <property type="match status" value="1"/>
</dbReference>
<evidence type="ECO:0000256" key="2">
    <source>
        <dbReference type="ARBA" id="ARBA00023012"/>
    </source>
</evidence>
<evidence type="ECO:0000256" key="5">
    <source>
        <dbReference type="PROSITE-ProRule" id="PRU01091"/>
    </source>
</evidence>
<dbReference type="Gene3D" id="1.10.10.10">
    <property type="entry name" value="Winged helix-like DNA-binding domain superfamily/Winged helix DNA-binding domain"/>
    <property type="match status" value="1"/>
</dbReference>
<dbReference type="PROSITE" id="PS51755">
    <property type="entry name" value="OMPR_PHOB"/>
    <property type="match status" value="1"/>
</dbReference>
<reference evidence="9" key="1">
    <citation type="journal article" date="2019" name="Int. J. Syst. Evol. Microbiol.">
        <title>The Global Catalogue of Microorganisms (GCM) 10K type strain sequencing project: providing services to taxonomists for standard genome sequencing and annotation.</title>
        <authorList>
            <consortium name="The Broad Institute Genomics Platform"/>
            <consortium name="The Broad Institute Genome Sequencing Center for Infectious Disease"/>
            <person name="Wu L."/>
            <person name="Ma J."/>
        </authorList>
    </citation>
    <scope>NUCLEOTIDE SEQUENCE [LARGE SCALE GENOMIC DNA]</scope>
    <source>
        <strain evidence="9">CCM 4481</strain>
    </source>
</reference>
<sequence>MSSTQACIPVERAALHVLMVEDDELLRDHVLVPQLQRFGFDMAAVGSAAMMDAYIQLRHPDILVVDVGLPDADGFDLVHRLRARMGNIGIVMLTGRNGNIDRVRGLNEGADAYLAKPVDVDLLAATLYSLARRLRAPAPVTQGHWRLDADDWCLLSPTGGVVALTKTEGRLLSRFFEKRNQLIQRDELIATLAPNVYDFDPHRLDSLIHRLRKKVHRVLGTPLPLNSVHGEGYVLVVI</sequence>
<name>A0ABV9C8V2_9GAMM</name>
<dbReference type="SUPFAM" id="SSF46894">
    <property type="entry name" value="C-terminal effector domain of the bipartite response regulators"/>
    <property type="match status" value="1"/>
</dbReference>
<dbReference type="PANTHER" id="PTHR48111:SF40">
    <property type="entry name" value="PHOSPHATE REGULON TRANSCRIPTIONAL REGULATORY PROTEIN PHOB"/>
    <property type="match status" value="1"/>
</dbReference>
<dbReference type="PANTHER" id="PTHR48111">
    <property type="entry name" value="REGULATOR OF RPOS"/>
    <property type="match status" value="1"/>
</dbReference>
<dbReference type="InterPro" id="IPR039420">
    <property type="entry name" value="WalR-like"/>
</dbReference>
<dbReference type="RefSeq" id="WP_266151492.1">
    <property type="nucleotide sequence ID" value="NZ_CP064028.1"/>
</dbReference>
<proteinExistence type="predicted"/>
<dbReference type="SMART" id="SM00448">
    <property type="entry name" value="REC"/>
    <property type="match status" value="1"/>
</dbReference>
<dbReference type="CDD" id="cd00383">
    <property type="entry name" value="trans_reg_C"/>
    <property type="match status" value="1"/>
</dbReference>
<feature type="DNA-binding region" description="OmpR/PhoB-type" evidence="5">
    <location>
        <begin position="137"/>
        <end position="237"/>
    </location>
</feature>
<feature type="domain" description="OmpR/PhoB-type" evidence="7">
    <location>
        <begin position="137"/>
        <end position="237"/>
    </location>
</feature>
<keyword evidence="9" id="KW-1185">Reference proteome</keyword>
<keyword evidence="1 4" id="KW-0597">Phosphoprotein</keyword>
<organism evidence="8 9">
    <name type="scientific">Dyella halodurans</name>
    <dbReference type="NCBI Taxonomy" id="1920171"/>
    <lineage>
        <taxon>Bacteria</taxon>
        <taxon>Pseudomonadati</taxon>
        <taxon>Pseudomonadota</taxon>
        <taxon>Gammaproteobacteria</taxon>
        <taxon>Lysobacterales</taxon>
        <taxon>Rhodanobacteraceae</taxon>
        <taxon>Dyella</taxon>
    </lineage>
</organism>
<evidence type="ECO:0000259" key="7">
    <source>
        <dbReference type="PROSITE" id="PS51755"/>
    </source>
</evidence>
<keyword evidence="2" id="KW-0902">Two-component regulatory system</keyword>
<dbReference type="InterPro" id="IPR001789">
    <property type="entry name" value="Sig_transdc_resp-reg_receiver"/>
</dbReference>
<dbReference type="PROSITE" id="PS50110">
    <property type="entry name" value="RESPONSE_REGULATORY"/>
    <property type="match status" value="1"/>
</dbReference>
<protein>
    <submittedName>
        <fullName evidence="8">Response regulator transcription factor</fullName>
    </submittedName>
</protein>